<dbReference type="InterPro" id="IPR003251">
    <property type="entry name" value="Rr_diiron-bd_dom"/>
</dbReference>
<gene>
    <name evidence="11" type="ORF">HQ36_08655</name>
</gene>
<dbReference type="InterPro" id="IPR012347">
    <property type="entry name" value="Ferritin-like"/>
</dbReference>
<dbReference type="PROSITE" id="PS50903">
    <property type="entry name" value="RUBREDOXIN_LIKE"/>
    <property type="match status" value="1"/>
</dbReference>
<dbReference type="SMR" id="A0A0A2G3N1"/>
<dbReference type="CDD" id="cd01041">
    <property type="entry name" value="Rubrerythrin"/>
    <property type="match status" value="1"/>
</dbReference>
<dbReference type="AlphaFoldDB" id="A0A0A2G3N1"/>
<accession>A0A0A2G3N1</accession>
<proteinExistence type="predicted"/>
<evidence type="ECO:0000313" key="11">
    <source>
        <dbReference type="EMBL" id="KGN97082.1"/>
    </source>
</evidence>
<keyword evidence="5" id="KW-0408">Iron</keyword>
<comment type="function">
    <text evidence="6">May provide oxidative stress protection via catalytic reduction of intracellular hydrogen peroxide.</text>
</comment>
<comment type="subunit">
    <text evidence="7">Homodimer. Possesses two rubredoxin-like centers and two non-sulfur oxo-bridged di-iron centers per dimer.</text>
</comment>
<feature type="domain" description="Ferritin-like diiron" evidence="10">
    <location>
        <begin position="4"/>
        <end position="147"/>
    </location>
</feature>
<evidence type="ECO:0000256" key="2">
    <source>
        <dbReference type="ARBA" id="ARBA00022448"/>
    </source>
</evidence>
<dbReference type="SUPFAM" id="SSF47240">
    <property type="entry name" value="Ferritin-like"/>
    <property type="match status" value="1"/>
</dbReference>
<dbReference type="InterPro" id="IPR052364">
    <property type="entry name" value="Rubrerythrin"/>
</dbReference>
<dbReference type="GO" id="GO:0005506">
    <property type="term" value="F:iron ion binding"/>
    <property type="evidence" value="ECO:0007669"/>
    <property type="project" value="InterPro"/>
</dbReference>
<dbReference type="PANTHER" id="PTHR43865:SF1">
    <property type="entry name" value="RUBRERYTHRIN-RELATED"/>
    <property type="match status" value="1"/>
</dbReference>
<evidence type="ECO:0000256" key="3">
    <source>
        <dbReference type="ARBA" id="ARBA00022723"/>
    </source>
</evidence>
<dbReference type="InterPro" id="IPR048574">
    <property type="entry name" value="RUBY_RBDX"/>
</dbReference>
<reference evidence="11 12" key="1">
    <citation type="submission" date="2014-08" db="EMBL/GenBank/DDBJ databases">
        <title>Porphyromonas gingivicanis strain:COT-022_OH1391 Genome sequencing.</title>
        <authorList>
            <person name="Wallis C."/>
            <person name="Deusch O."/>
            <person name="O'Flynn C."/>
            <person name="Davis I."/>
            <person name="Jospin G."/>
            <person name="Darling A.E."/>
            <person name="Coil D.A."/>
            <person name="Alexiev A."/>
            <person name="Horsfall A."/>
            <person name="Kirkwood N."/>
            <person name="Harris S."/>
            <person name="Eisen J.A."/>
        </authorList>
    </citation>
    <scope>NUCLEOTIDE SEQUENCE [LARGE SCALE GENOMIC DNA]</scope>
    <source>
        <strain evidence="12">COT-022 OH1391</strain>
    </source>
</reference>
<keyword evidence="12" id="KW-1185">Reference proteome</keyword>
<dbReference type="PANTHER" id="PTHR43865">
    <property type="entry name" value="RUBRERYTHRIN-RELATED"/>
    <property type="match status" value="1"/>
</dbReference>
<dbReference type="CDD" id="cd00350">
    <property type="entry name" value="rubredoxin_like"/>
    <property type="match status" value="1"/>
</dbReference>
<evidence type="ECO:0000256" key="6">
    <source>
        <dbReference type="ARBA" id="ARBA00055868"/>
    </source>
</evidence>
<dbReference type="Proteomes" id="UP000030134">
    <property type="component" value="Unassembled WGS sequence"/>
</dbReference>
<dbReference type="EMBL" id="JQZW01000019">
    <property type="protein sequence ID" value="KGN97082.1"/>
    <property type="molecule type" value="Genomic_DNA"/>
</dbReference>
<evidence type="ECO:0000256" key="5">
    <source>
        <dbReference type="ARBA" id="ARBA00023004"/>
    </source>
</evidence>
<protein>
    <recommendedName>
        <fullName evidence="8">Rubrerythrin</fullName>
    </recommendedName>
</protein>
<dbReference type="Pfam" id="PF21349">
    <property type="entry name" value="RUBY_RBDX"/>
    <property type="match status" value="1"/>
</dbReference>
<dbReference type="Gene3D" id="1.20.1260.10">
    <property type="match status" value="1"/>
</dbReference>
<feature type="domain" description="Rubredoxin-like" evidence="9">
    <location>
        <begin position="154"/>
        <end position="188"/>
    </location>
</feature>
<evidence type="ECO:0000256" key="8">
    <source>
        <dbReference type="ARBA" id="ARBA00069213"/>
    </source>
</evidence>
<dbReference type="Gene3D" id="2.20.28.10">
    <property type="match status" value="1"/>
</dbReference>
<dbReference type="STRING" id="266762.HQ36_08655"/>
<dbReference type="OrthoDB" id="9799749at2"/>
<evidence type="ECO:0000259" key="9">
    <source>
        <dbReference type="PROSITE" id="PS50903"/>
    </source>
</evidence>
<dbReference type="RefSeq" id="WP_025843304.1">
    <property type="nucleotide sequence ID" value="NZ_JQZW01000019.1"/>
</dbReference>
<keyword evidence="2" id="KW-0813">Transport</keyword>
<dbReference type="InterPro" id="IPR009078">
    <property type="entry name" value="Ferritin-like_SF"/>
</dbReference>
<dbReference type="GO" id="GO:0016491">
    <property type="term" value="F:oxidoreductase activity"/>
    <property type="evidence" value="ECO:0007669"/>
    <property type="project" value="InterPro"/>
</dbReference>
<dbReference type="FunFam" id="2.20.28.10:FF:000018">
    <property type="entry name" value="Rubrerythrin"/>
    <property type="match status" value="1"/>
</dbReference>
<dbReference type="eggNOG" id="COG1592">
    <property type="taxonomic scope" value="Bacteria"/>
</dbReference>
<evidence type="ECO:0000256" key="7">
    <source>
        <dbReference type="ARBA" id="ARBA00063441"/>
    </source>
</evidence>
<comment type="cofactor">
    <cofactor evidence="1">
        <name>Fe(3+)</name>
        <dbReference type="ChEBI" id="CHEBI:29034"/>
    </cofactor>
</comment>
<evidence type="ECO:0000256" key="1">
    <source>
        <dbReference type="ARBA" id="ARBA00001965"/>
    </source>
</evidence>
<sequence length="192" mass="21561">MAGSIKGTKTEKHLLASFAGESQARSRYTFFASVAKKEGFEHIAAVFMETAEQEKEHAKRFFKFLEGGMVEITATYPAGIIGTTAENLLAAAEGENEEHTVLYPEAAKVAEEEGFPEIAMAFRQIAKVEAEHEQRYRTLLERVKTNTVFEREEAILWQCRNCGYVVNSKKAPAKCPACVHPQAFFEPMKQNY</sequence>
<keyword evidence="4" id="KW-0249">Electron transport</keyword>
<dbReference type="Pfam" id="PF02915">
    <property type="entry name" value="Rubrerythrin"/>
    <property type="match status" value="1"/>
</dbReference>
<dbReference type="InterPro" id="IPR009040">
    <property type="entry name" value="Ferritin-like_diiron"/>
</dbReference>
<dbReference type="InterPro" id="IPR024934">
    <property type="entry name" value="Rubredoxin-like_dom"/>
</dbReference>
<dbReference type="SUPFAM" id="SSF57802">
    <property type="entry name" value="Rubredoxin-like"/>
    <property type="match status" value="1"/>
</dbReference>
<evidence type="ECO:0000313" key="12">
    <source>
        <dbReference type="Proteomes" id="UP000030134"/>
    </source>
</evidence>
<name>A0A0A2G3N1_9PORP</name>
<organism evidence="11 12">
    <name type="scientific">Porphyromonas gingivicanis</name>
    <dbReference type="NCBI Taxonomy" id="266762"/>
    <lineage>
        <taxon>Bacteria</taxon>
        <taxon>Pseudomonadati</taxon>
        <taxon>Bacteroidota</taxon>
        <taxon>Bacteroidia</taxon>
        <taxon>Bacteroidales</taxon>
        <taxon>Porphyromonadaceae</taxon>
        <taxon>Porphyromonas</taxon>
    </lineage>
</organism>
<keyword evidence="3" id="KW-0479">Metal-binding</keyword>
<dbReference type="NCBIfam" id="NF045767">
    <property type="entry name" value="RuberyRbr"/>
    <property type="match status" value="1"/>
</dbReference>
<evidence type="ECO:0000259" key="10">
    <source>
        <dbReference type="PROSITE" id="PS50905"/>
    </source>
</evidence>
<comment type="caution">
    <text evidence="11">The sequence shown here is derived from an EMBL/GenBank/DDBJ whole genome shotgun (WGS) entry which is preliminary data.</text>
</comment>
<dbReference type="PROSITE" id="PS50905">
    <property type="entry name" value="FERRITIN_LIKE"/>
    <property type="match status" value="1"/>
</dbReference>
<evidence type="ECO:0000256" key="4">
    <source>
        <dbReference type="ARBA" id="ARBA00022982"/>
    </source>
</evidence>